<organism evidence="2 3">
    <name type="scientific">Capsicum annuum</name>
    <name type="common">Capsicum pepper</name>
    <dbReference type="NCBI Taxonomy" id="4072"/>
    <lineage>
        <taxon>Eukaryota</taxon>
        <taxon>Viridiplantae</taxon>
        <taxon>Streptophyta</taxon>
        <taxon>Embryophyta</taxon>
        <taxon>Tracheophyta</taxon>
        <taxon>Spermatophyta</taxon>
        <taxon>Magnoliopsida</taxon>
        <taxon>eudicotyledons</taxon>
        <taxon>Gunneridae</taxon>
        <taxon>Pentapetalae</taxon>
        <taxon>asterids</taxon>
        <taxon>lamiids</taxon>
        <taxon>Solanales</taxon>
        <taxon>Solanaceae</taxon>
        <taxon>Solanoideae</taxon>
        <taxon>Capsiceae</taxon>
        <taxon>Capsicum</taxon>
    </lineage>
</organism>
<evidence type="ECO:0000313" key="2">
    <source>
        <dbReference type="EMBL" id="PHT77717.1"/>
    </source>
</evidence>
<name>A0A2G2Z6T7_CAPAN</name>
<dbReference type="Proteomes" id="UP000222542">
    <property type="component" value="Unassembled WGS sequence"/>
</dbReference>
<reference evidence="2 3" key="1">
    <citation type="journal article" date="2014" name="Nat. Genet.">
        <title>Genome sequence of the hot pepper provides insights into the evolution of pungency in Capsicum species.</title>
        <authorList>
            <person name="Kim S."/>
            <person name="Park M."/>
            <person name="Yeom S.I."/>
            <person name="Kim Y.M."/>
            <person name="Lee J.M."/>
            <person name="Lee H.A."/>
            <person name="Seo E."/>
            <person name="Choi J."/>
            <person name="Cheong K."/>
            <person name="Kim K.T."/>
            <person name="Jung K."/>
            <person name="Lee G.W."/>
            <person name="Oh S.K."/>
            <person name="Bae C."/>
            <person name="Kim S.B."/>
            <person name="Lee H.Y."/>
            <person name="Kim S.Y."/>
            <person name="Kim M.S."/>
            <person name="Kang B.C."/>
            <person name="Jo Y.D."/>
            <person name="Yang H.B."/>
            <person name="Jeong H.J."/>
            <person name="Kang W.H."/>
            <person name="Kwon J.K."/>
            <person name="Shin C."/>
            <person name="Lim J.Y."/>
            <person name="Park J.H."/>
            <person name="Huh J.H."/>
            <person name="Kim J.S."/>
            <person name="Kim B.D."/>
            <person name="Cohen O."/>
            <person name="Paran I."/>
            <person name="Suh M.C."/>
            <person name="Lee S.B."/>
            <person name="Kim Y.K."/>
            <person name="Shin Y."/>
            <person name="Noh S.J."/>
            <person name="Park J."/>
            <person name="Seo Y.S."/>
            <person name="Kwon S.Y."/>
            <person name="Kim H.A."/>
            <person name="Park J.M."/>
            <person name="Kim H.J."/>
            <person name="Choi S.B."/>
            <person name="Bosland P.W."/>
            <person name="Reeves G."/>
            <person name="Jo S.H."/>
            <person name="Lee B.W."/>
            <person name="Cho H.T."/>
            <person name="Choi H.S."/>
            <person name="Lee M.S."/>
            <person name="Yu Y."/>
            <person name="Do Choi Y."/>
            <person name="Park B.S."/>
            <person name="van Deynze A."/>
            <person name="Ashrafi H."/>
            <person name="Hill T."/>
            <person name="Kim W.T."/>
            <person name="Pai H.S."/>
            <person name="Ahn H.K."/>
            <person name="Yeam I."/>
            <person name="Giovannoni J.J."/>
            <person name="Rose J.K."/>
            <person name="Sorensen I."/>
            <person name="Lee S.J."/>
            <person name="Kim R.W."/>
            <person name="Choi I.Y."/>
            <person name="Choi B.S."/>
            <person name="Lim J.S."/>
            <person name="Lee Y.H."/>
            <person name="Choi D."/>
        </authorList>
    </citation>
    <scope>NUCLEOTIDE SEQUENCE [LARGE SCALE GENOMIC DNA]</scope>
    <source>
        <strain evidence="3">cv. CM334</strain>
    </source>
</reference>
<feature type="compositionally biased region" description="Acidic residues" evidence="1">
    <location>
        <begin position="103"/>
        <end position="122"/>
    </location>
</feature>
<proteinExistence type="predicted"/>
<feature type="compositionally biased region" description="Basic and acidic residues" evidence="1">
    <location>
        <begin position="123"/>
        <end position="133"/>
    </location>
</feature>
<keyword evidence="3" id="KW-1185">Reference proteome</keyword>
<protein>
    <submittedName>
        <fullName evidence="2">Uncharacterized protein</fullName>
    </submittedName>
</protein>
<comment type="caution">
    <text evidence="2">The sequence shown here is derived from an EMBL/GenBank/DDBJ whole genome shotgun (WGS) entry which is preliminary data.</text>
</comment>
<feature type="compositionally biased region" description="Polar residues" evidence="1">
    <location>
        <begin position="50"/>
        <end position="59"/>
    </location>
</feature>
<dbReference type="AlphaFoldDB" id="A0A2G2Z6T7"/>
<reference evidence="2 3" key="2">
    <citation type="journal article" date="2017" name="Genome Biol.">
        <title>New reference genome sequences of hot pepper reveal the massive evolution of plant disease-resistance genes by retroduplication.</title>
        <authorList>
            <person name="Kim S."/>
            <person name="Park J."/>
            <person name="Yeom S.I."/>
            <person name="Kim Y.M."/>
            <person name="Seo E."/>
            <person name="Kim K.T."/>
            <person name="Kim M.S."/>
            <person name="Lee J.M."/>
            <person name="Cheong K."/>
            <person name="Shin H.S."/>
            <person name="Kim S.B."/>
            <person name="Han K."/>
            <person name="Lee J."/>
            <person name="Park M."/>
            <person name="Lee H.A."/>
            <person name="Lee H.Y."/>
            <person name="Lee Y."/>
            <person name="Oh S."/>
            <person name="Lee J.H."/>
            <person name="Choi E."/>
            <person name="Choi E."/>
            <person name="Lee S.E."/>
            <person name="Jeon J."/>
            <person name="Kim H."/>
            <person name="Choi G."/>
            <person name="Song H."/>
            <person name="Lee J."/>
            <person name="Lee S.C."/>
            <person name="Kwon J.K."/>
            <person name="Lee H.Y."/>
            <person name="Koo N."/>
            <person name="Hong Y."/>
            <person name="Kim R.W."/>
            <person name="Kang W.H."/>
            <person name="Huh J.H."/>
            <person name="Kang B.C."/>
            <person name="Yang T.J."/>
            <person name="Lee Y.H."/>
            <person name="Bennetzen J.L."/>
            <person name="Choi D."/>
        </authorList>
    </citation>
    <scope>NUCLEOTIDE SEQUENCE [LARGE SCALE GENOMIC DNA]</scope>
    <source>
        <strain evidence="3">cv. CM334</strain>
    </source>
</reference>
<dbReference type="Gramene" id="PHT77717">
    <property type="protein sequence ID" value="PHT77717"/>
    <property type="gene ID" value="T459_15769"/>
</dbReference>
<evidence type="ECO:0000256" key="1">
    <source>
        <dbReference type="SAM" id="MobiDB-lite"/>
    </source>
</evidence>
<feature type="region of interest" description="Disordered" evidence="1">
    <location>
        <begin position="87"/>
        <end position="155"/>
    </location>
</feature>
<accession>A0A2G2Z6T7</accession>
<evidence type="ECO:0000313" key="3">
    <source>
        <dbReference type="Proteomes" id="UP000222542"/>
    </source>
</evidence>
<gene>
    <name evidence="2" type="ORF">T459_15769</name>
</gene>
<dbReference type="EMBL" id="AYRZ02000006">
    <property type="protein sequence ID" value="PHT77717.1"/>
    <property type="molecule type" value="Genomic_DNA"/>
</dbReference>
<sequence length="155" mass="17598">MEVIAKTNLRVTDLIAEAQPHVTEVIMEETRGEINASRWADLVDKEERVSPSSLNSRLSPETPAFVPKSANAKKNELETLTSKLNAFSSDEDLSEKELNTFASDEDLSEEEEEKEKEEELEICFEKVARDGDISPRQQRSGSRKNKKKTHGRQHK</sequence>
<feature type="region of interest" description="Disordered" evidence="1">
    <location>
        <begin position="46"/>
        <end position="72"/>
    </location>
</feature>
<dbReference type="OMA" id="EINASRW"/>
<feature type="compositionally biased region" description="Basic residues" evidence="1">
    <location>
        <begin position="141"/>
        <end position="155"/>
    </location>
</feature>